<dbReference type="InterPro" id="IPR016040">
    <property type="entry name" value="NAD(P)-bd_dom"/>
</dbReference>
<dbReference type="AlphaFoldDB" id="A0A8J1U4I0"/>
<evidence type="ECO:0000313" key="1">
    <source>
        <dbReference type="EMBL" id="CAH1794768.1"/>
    </source>
</evidence>
<dbReference type="Proteomes" id="UP000749559">
    <property type="component" value="Unassembled WGS sequence"/>
</dbReference>
<organism evidence="1 2">
    <name type="scientific">Owenia fusiformis</name>
    <name type="common">Polychaete worm</name>
    <dbReference type="NCBI Taxonomy" id="6347"/>
    <lineage>
        <taxon>Eukaryota</taxon>
        <taxon>Metazoa</taxon>
        <taxon>Spiralia</taxon>
        <taxon>Lophotrochozoa</taxon>
        <taxon>Annelida</taxon>
        <taxon>Polychaeta</taxon>
        <taxon>Sedentaria</taxon>
        <taxon>Canalipalpata</taxon>
        <taxon>Sabellida</taxon>
        <taxon>Oweniida</taxon>
        <taxon>Oweniidae</taxon>
        <taxon>Owenia</taxon>
    </lineage>
</organism>
<dbReference type="InterPro" id="IPR051606">
    <property type="entry name" value="Polyketide_Oxido-like"/>
</dbReference>
<dbReference type="SUPFAM" id="SSF51735">
    <property type="entry name" value="NAD(P)-binding Rossmann-fold domains"/>
    <property type="match status" value="1"/>
</dbReference>
<dbReference type="EMBL" id="CAIIXF020000009">
    <property type="protein sequence ID" value="CAH1794768.1"/>
    <property type="molecule type" value="Genomic_DNA"/>
</dbReference>
<protein>
    <submittedName>
        <fullName evidence="1">Uncharacterized protein</fullName>
    </submittedName>
</protein>
<dbReference type="PANTHER" id="PTHR43355">
    <property type="entry name" value="FLAVIN REDUCTASE (NADPH)"/>
    <property type="match status" value="1"/>
</dbReference>
<dbReference type="Pfam" id="PF13460">
    <property type="entry name" value="NAD_binding_10"/>
    <property type="match status" value="1"/>
</dbReference>
<dbReference type="GO" id="GO:0004074">
    <property type="term" value="F:biliverdin reductase [NAD(P)H] activity"/>
    <property type="evidence" value="ECO:0007669"/>
    <property type="project" value="TreeGrafter"/>
</dbReference>
<gene>
    <name evidence="1" type="ORF">OFUS_LOCUS19411</name>
</gene>
<dbReference type="Gene3D" id="3.40.50.720">
    <property type="entry name" value="NAD(P)-binding Rossmann-like Domain"/>
    <property type="match status" value="1"/>
</dbReference>
<sequence>MIRVAVLGATGQTGTRVVQQALDAGHAVKALVRSPEKMSIKHERLQIEKVNIFDTSSMLPHFKDTDAIVHCVGVNVQWNPTTLFSDSIKAIVEAMRGAQIKKIAILSLQLSDAKISEEFGWLMKWAFSLFFWFIKPITDDVVKMEHYLQGECDDLEWTAVKPVQLVNKPPSGKIIHHNEGQYLEGGQNWTISRGDVAKFMLQVVTSKDKEFANKLISMGTKD</sequence>
<dbReference type="PANTHER" id="PTHR43355:SF2">
    <property type="entry name" value="FLAVIN REDUCTASE (NADPH)"/>
    <property type="match status" value="1"/>
</dbReference>
<proteinExistence type="predicted"/>
<comment type="caution">
    <text evidence="1">The sequence shown here is derived from an EMBL/GenBank/DDBJ whole genome shotgun (WGS) entry which is preliminary data.</text>
</comment>
<evidence type="ECO:0000313" key="2">
    <source>
        <dbReference type="Proteomes" id="UP000749559"/>
    </source>
</evidence>
<reference evidence="1" key="1">
    <citation type="submission" date="2022-03" db="EMBL/GenBank/DDBJ databases">
        <authorList>
            <person name="Martin C."/>
        </authorList>
    </citation>
    <scope>NUCLEOTIDE SEQUENCE</scope>
</reference>
<accession>A0A8J1U4I0</accession>
<dbReference type="GO" id="GO:0042602">
    <property type="term" value="F:riboflavin reductase (NADPH) activity"/>
    <property type="evidence" value="ECO:0007669"/>
    <property type="project" value="TreeGrafter"/>
</dbReference>
<keyword evidence="2" id="KW-1185">Reference proteome</keyword>
<dbReference type="InterPro" id="IPR036291">
    <property type="entry name" value="NAD(P)-bd_dom_sf"/>
</dbReference>
<name>A0A8J1U4I0_OWEFU</name>
<dbReference type="OrthoDB" id="419598at2759"/>